<comment type="caution">
    <text evidence="1">The sequence shown here is derived from an EMBL/GenBank/DDBJ whole genome shotgun (WGS) entry which is preliminary data.</text>
</comment>
<dbReference type="Proteomes" id="UP001454489">
    <property type="component" value="Unassembled WGS sequence"/>
</dbReference>
<evidence type="ECO:0000313" key="1">
    <source>
        <dbReference type="EMBL" id="MEQ2558265.1"/>
    </source>
</evidence>
<evidence type="ECO:0000313" key="2">
    <source>
        <dbReference type="Proteomes" id="UP001454489"/>
    </source>
</evidence>
<dbReference type="EMBL" id="JBBMEX010000010">
    <property type="protein sequence ID" value="MEQ2558265.1"/>
    <property type="molecule type" value="Genomic_DNA"/>
</dbReference>
<keyword evidence="2" id="KW-1185">Reference proteome</keyword>
<gene>
    <name evidence="1" type="ORF">WMO43_10350</name>
</gene>
<dbReference type="RefSeq" id="WP_177962939.1">
    <property type="nucleotide sequence ID" value="NZ_JBBMEX010000010.1"/>
</dbReference>
<name>A0ABV1HFG5_9FIRM</name>
<proteinExistence type="predicted"/>
<dbReference type="InterPro" id="IPR038589">
    <property type="entry name" value="Spt4_dom_sf"/>
</dbReference>
<evidence type="ECO:0008006" key="3">
    <source>
        <dbReference type="Google" id="ProtNLM"/>
    </source>
</evidence>
<organism evidence="1 2">
    <name type="scientific">Maccoyibacter intestinihominis</name>
    <dbReference type="NCBI Taxonomy" id="3133499"/>
    <lineage>
        <taxon>Bacteria</taxon>
        <taxon>Bacillati</taxon>
        <taxon>Bacillota</taxon>
        <taxon>Clostridia</taxon>
        <taxon>Lachnospirales</taxon>
        <taxon>Lachnospiraceae</taxon>
        <taxon>Maccoyibacter</taxon>
    </lineage>
</organism>
<accession>A0ABV1HFG5</accession>
<dbReference type="Gene3D" id="2.20.28.90">
    <property type="match status" value="1"/>
</dbReference>
<sequence length="134" mass="15570">MTEEDKGAYRYCKNCGRVLSPTYEAELCPTCEENQLFDKVRDYIRKNDVTEMQVAEHFGIPQKKVKAWIKEGRIEYKEDGDKRALVSIRCARCGAKVTFGTLCSRCLKIMNSSKYEYAGNDLEKNKMRFLDNDE</sequence>
<protein>
    <recommendedName>
        <fullName evidence="3">MerR family transcriptional regulator</fullName>
    </recommendedName>
</protein>
<reference evidence="1 2" key="1">
    <citation type="submission" date="2024-03" db="EMBL/GenBank/DDBJ databases">
        <title>Human intestinal bacterial collection.</title>
        <authorList>
            <person name="Pauvert C."/>
            <person name="Hitch T.C.A."/>
            <person name="Clavel T."/>
        </authorList>
    </citation>
    <scope>NUCLEOTIDE SEQUENCE [LARGE SCALE GENOMIC DNA]</scope>
    <source>
        <strain evidence="1 2">CLA-AA-H185</strain>
    </source>
</reference>